<gene>
    <name evidence="1" type="ORF">ATL17_0942</name>
</gene>
<keyword evidence="2" id="KW-1185">Reference proteome</keyword>
<dbReference type="InterPro" id="IPR016155">
    <property type="entry name" value="Mopterin_synth/thiamin_S_b"/>
</dbReference>
<dbReference type="Gene3D" id="3.10.20.30">
    <property type="match status" value="1"/>
</dbReference>
<evidence type="ECO:0000313" key="2">
    <source>
        <dbReference type="Proteomes" id="UP000295391"/>
    </source>
</evidence>
<dbReference type="InterPro" id="IPR012675">
    <property type="entry name" value="Beta-grasp_dom_sf"/>
</dbReference>
<proteinExistence type="predicted"/>
<name>A0A4R6VVW9_9HYPH</name>
<evidence type="ECO:0000313" key="1">
    <source>
        <dbReference type="EMBL" id="TDQ66936.1"/>
    </source>
</evidence>
<accession>A0A4R6VVW9</accession>
<dbReference type="AlphaFoldDB" id="A0A4R6VVW9"/>
<reference evidence="1 2" key="1">
    <citation type="submission" date="2019-03" db="EMBL/GenBank/DDBJ databases">
        <title>Genomic Encyclopedia of Type Strains, Phase III (KMG-III): the genomes of soil and plant-associated and newly described type strains.</title>
        <authorList>
            <person name="Whitman W."/>
        </authorList>
    </citation>
    <scope>NUCLEOTIDE SEQUENCE [LARGE SCALE GENOMIC DNA]</scope>
    <source>
        <strain evidence="1 2">CGMCC 1.7002</strain>
    </source>
</reference>
<comment type="caution">
    <text evidence="1">The sequence shown here is derived from an EMBL/GenBank/DDBJ whole genome shotgun (WGS) entry which is preliminary data.</text>
</comment>
<dbReference type="CDD" id="cd00754">
    <property type="entry name" value="Ubl_MoaD"/>
    <property type="match status" value="1"/>
</dbReference>
<dbReference type="NCBIfam" id="TIGR01682">
    <property type="entry name" value="moaD"/>
    <property type="match status" value="1"/>
</dbReference>
<dbReference type="Pfam" id="PF02597">
    <property type="entry name" value="ThiS"/>
    <property type="match status" value="1"/>
</dbReference>
<dbReference type="Proteomes" id="UP000295391">
    <property type="component" value="Unassembled WGS sequence"/>
</dbReference>
<dbReference type="OrthoDB" id="9800712at2"/>
<dbReference type="SUPFAM" id="SSF54285">
    <property type="entry name" value="MoaD/ThiS"/>
    <property type="match status" value="1"/>
</dbReference>
<dbReference type="EMBL" id="SNYR01000001">
    <property type="protein sequence ID" value="TDQ66936.1"/>
    <property type="molecule type" value="Genomic_DNA"/>
</dbReference>
<dbReference type="RefSeq" id="WP_133571592.1">
    <property type="nucleotide sequence ID" value="NZ_SNYR01000001.1"/>
</dbReference>
<sequence length="83" mass="9462">MIIRYFAWIRERLNRDTQELDLPNEVKTVEDLLHHLRETDEDFAAVVPPETTIRLALDDELVELDTAIGAAKEVSIFPPMTGG</sequence>
<protein>
    <submittedName>
        <fullName evidence="1">Molybdopterin synthase subunit MoaD</fullName>
    </submittedName>
</protein>
<organism evidence="1 2">
    <name type="scientific">Maritalea mobilis</name>
    <dbReference type="NCBI Taxonomy" id="483324"/>
    <lineage>
        <taxon>Bacteria</taxon>
        <taxon>Pseudomonadati</taxon>
        <taxon>Pseudomonadota</taxon>
        <taxon>Alphaproteobacteria</taxon>
        <taxon>Hyphomicrobiales</taxon>
        <taxon>Devosiaceae</taxon>
        <taxon>Maritalea</taxon>
    </lineage>
</organism>
<dbReference type="InterPro" id="IPR003749">
    <property type="entry name" value="ThiS/MoaD-like"/>
</dbReference>